<proteinExistence type="predicted"/>
<dbReference type="PROSITE" id="PS51257">
    <property type="entry name" value="PROKAR_LIPOPROTEIN"/>
    <property type="match status" value="1"/>
</dbReference>
<feature type="chain" id="PRO_5046924133" description="Secreted protein" evidence="2">
    <location>
        <begin position="22"/>
        <end position="113"/>
    </location>
</feature>
<gene>
    <name evidence="3" type="ORF">GCM10010423_43030</name>
</gene>
<keyword evidence="2" id="KW-0732">Signal</keyword>
<feature type="region of interest" description="Disordered" evidence="1">
    <location>
        <begin position="45"/>
        <end position="71"/>
    </location>
</feature>
<evidence type="ECO:0008006" key="5">
    <source>
        <dbReference type="Google" id="ProtNLM"/>
    </source>
</evidence>
<comment type="caution">
    <text evidence="3">The sequence shown here is derived from an EMBL/GenBank/DDBJ whole genome shotgun (WGS) entry which is preliminary data.</text>
</comment>
<organism evidence="3 4">
    <name type="scientific">Streptomyces levis</name>
    <dbReference type="NCBI Taxonomy" id="285566"/>
    <lineage>
        <taxon>Bacteria</taxon>
        <taxon>Bacillati</taxon>
        <taxon>Actinomycetota</taxon>
        <taxon>Actinomycetes</taxon>
        <taxon>Kitasatosporales</taxon>
        <taxon>Streptomycetaceae</taxon>
        <taxon>Streptomyces</taxon>
    </lineage>
</organism>
<name>A0ABN3NVG9_9ACTN</name>
<reference evidence="3 4" key="1">
    <citation type="journal article" date="2019" name="Int. J. Syst. Evol. Microbiol.">
        <title>The Global Catalogue of Microorganisms (GCM) 10K type strain sequencing project: providing services to taxonomists for standard genome sequencing and annotation.</title>
        <authorList>
            <consortium name="The Broad Institute Genomics Platform"/>
            <consortium name="The Broad Institute Genome Sequencing Center for Infectious Disease"/>
            <person name="Wu L."/>
            <person name="Ma J."/>
        </authorList>
    </citation>
    <scope>NUCLEOTIDE SEQUENCE [LARGE SCALE GENOMIC DNA]</scope>
    <source>
        <strain evidence="3 4">JCM 6924</strain>
    </source>
</reference>
<evidence type="ECO:0000256" key="2">
    <source>
        <dbReference type="SAM" id="SignalP"/>
    </source>
</evidence>
<feature type="signal peptide" evidence="2">
    <location>
        <begin position="1"/>
        <end position="21"/>
    </location>
</feature>
<evidence type="ECO:0000256" key="1">
    <source>
        <dbReference type="SAM" id="MobiDB-lite"/>
    </source>
</evidence>
<evidence type="ECO:0000313" key="3">
    <source>
        <dbReference type="EMBL" id="GAA2540399.1"/>
    </source>
</evidence>
<keyword evidence="4" id="KW-1185">Reference proteome</keyword>
<accession>A0ABN3NVG9</accession>
<protein>
    <recommendedName>
        <fullName evidence="5">Secreted protein</fullName>
    </recommendedName>
</protein>
<dbReference type="EMBL" id="BAAATM010000013">
    <property type="protein sequence ID" value="GAA2540399.1"/>
    <property type="molecule type" value="Genomic_DNA"/>
</dbReference>
<dbReference type="Proteomes" id="UP001501095">
    <property type="component" value="Unassembled WGS sequence"/>
</dbReference>
<evidence type="ECO:0000313" key="4">
    <source>
        <dbReference type="Proteomes" id="UP001501095"/>
    </source>
</evidence>
<sequence>MRPKPLMPTRTVISSVLPCGAAMSAGVPGWLSACRSGVRPGMGRAGVDSGTFGPLRDRAGSTGGGPSRYWPPVPKRPRAWVAMTAALMRRSTPSSASSREMWFLTVFSARWSR</sequence>